<evidence type="ECO:0000313" key="3">
    <source>
        <dbReference type="Proteomes" id="UP000281391"/>
    </source>
</evidence>
<name>A0A447KV79_SEROD</name>
<evidence type="ECO:0000313" key="2">
    <source>
        <dbReference type="EMBL" id="VDZ61059.1"/>
    </source>
</evidence>
<dbReference type="EMBL" id="LR134117">
    <property type="protein sequence ID" value="VDZ61059.1"/>
    <property type="molecule type" value="Genomic_DNA"/>
</dbReference>
<accession>A0A447KV79</accession>
<dbReference type="KEGG" id="sof:NCTC11214_03620"/>
<feature type="signal peptide" evidence="1">
    <location>
        <begin position="1"/>
        <end position="19"/>
    </location>
</feature>
<gene>
    <name evidence="2" type="ORF">NCTC11214_03620</name>
</gene>
<feature type="chain" id="PRO_5019019549" evidence="1">
    <location>
        <begin position="20"/>
        <end position="82"/>
    </location>
</feature>
<dbReference type="AlphaFoldDB" id="A0A447KV79"/>
<evidence type="ECO:0000256" key="1">
    <source>
        <dbReference type="SAM" id="SignalP"/>
    </source>
</evidence>
<dbReference type="RefSeq" id="WP_004961065.1">
    <property type="nucleotide sequence ID" value="NZ_LR134117.1"/>
</dbReference>
<dbReference type="Proteomes" id="UP000281391">
    <property type="component" value="Chromosome"/>
</dbReference>
<proteinExistence type="predicted"/>
<sequence>MKPQLSALLLTLLAGKAMAFQAQVAAPQPAQTNSAENAFEGRFYGFHAMDMQAVSLGSCSTQPVAGCQCGFCTLLRHAGSAK</sequence>
<protein>
    <submittedName>
        <fullName evidence="2">Uncharacterized protein</fullName>
    </submittedName>
</protein>
<keyword evidence="1" id="KW-0732">Signal</keyword>
<organism evidence="2 3">
    <name type="scientific">Serratia odorifera</name>
    <dbReference type="NCBI Taxonomy" id="618"/>
    <lineage>
        <taxon>Bacteria</taxon>
        <taxon>Pseudomonadati</taxon>
        <taxon>Pseudomonadota</taxon>
        <taxon>Gammaproteobacteria</taxon>
        <taxon>Enterobacterales</taxon>
        <taxon>Yersiniaceae</taxon>
        <taxon>Serratia</taxon>
    </lineage>
</organism>
<reference evidence="2 3" key="1">
    <citation type="submission" date="2018-12" db="EMBL/GenBank/DDBJ databases">
        <authorList>
            <consortium name="Pathogen Informatics"/>
        </authorList>
    </citation>
    <scope>NUCLEOTIDE SEQUENCE [LARGE SCALE GENOMIC DNA]</scope>
    <source>
        <strain evidence="2 3">NCTC11214</strain>
    </source>
</reference>